<feature type="transmembrane region" description="Helical" evidence="9">
    <location>
        <begin position="100"/>
        <end position="121"/>
    </location>
</feature>
<keyword evidence="5 9" id="KW-0812">Transmembrane</keyword>
<organism evidence="11 12">
    <name type="scientific">Amylibacter marinus</name>
    <dbReference type="NCBI Taxonomy" id="1475483"/>
    <lineage>
        <taxon>Bacteria</taxon>
        <taxon>Pseudomonadati</taxon>
        <taxon>Pseudomonadota</taxon>
        <taxon>Alphaproteobacteria</taxon>
        <taxon>Rhodobacterales</taxon>
        <taxon>Paracoccaceae</taxon>
        <taxon>Amylibacter</taxon>
    </lineage>
</organism>
<evidence type="ECO:0000256" key="5">
    <source>
        <dbReference type="ARBA" id="ARBA00022692"/>
    </source>
</evidence>
<evidence type="ECO:0000256" key="4">
    <source>
        <dbReference type="ARBA" id="ARBA00022519"/>
    </source>
</evidence>
<keyword evidence="6 9" id="KW-1133">Transmembrane helix</keyword>
<comment type="subunit">
    <text evidence="9">The complex comprises the extracytoplasmic solute receptor protein and the two transmembrane proteins.</text>
</comment>
<evidence type="ECO:0000256" key="7">
    <source>
        <dbReference type="ARBA" id="ARBA00023136"/>
    </source>
</evidence>
<dbReference type="PANTHER" id="PTHR35011">
    <property type="entry name" value="2,3-DIKETO-L-GULONATE TRAP TRANSPORTER SMALL PERMEASE PROTEIN YIAM"/>
    <property type="match status" value="1"/>
</dbReference>
<evidence type="ECO:0000313" key="12">
    <source>
        <dbReference type="Proteomes" id="UP001156694"/>
    </source>
</evidence>
<comment type="function">
    <text evidence="9">Part of the tripartite ATP-independent periplasmic (TRAP) transport system.</text>
</comment>
<evidence type="ECO:0000256" key="3">
    <source>
        <dbReference type="ARBA" id="ARBA00022475"/>
    </source>
</evidence>
<keyword evidence="12" id="KW-1185">Reference proteome</keyword>
<dbReference type="InterPro" id="IPR007387">
    <property type="entry name" value="TRAP_DctQ"/>
</dbReference>
<feature type="transmembrane region" description="Helical" evidence="9">
    <location>
        <begin position="61"/>
        <end position="79"/>
    </location>
</feature>
<evidence type="ECO:0000256" key="8">
    <source>
        <dbReference type="ARBA" id="ARBA00038436"/>
    </source>
</evidence>
<evidence type="ECO:0000256" key="9">
    <source>
        <dbReference type="RuleBase" id="RU369079"/>
    </source>
</evidence>
<dbReference type="InterPro" id="IPR055348">
    <property type="entry name" value="DctQ"/>
</dbReference>
<dbReference type="Proteomes" id="UP001156694">
    <property type="component" value="Unassembled WGS sequence"/>
</dbReference>
<evidence type="ECO:0000313" key="11">
    <source>
        <dbReference type="EMBL" id="GLQ36179.1"/>
    </source>
</evidence>
<protein>
    <recommendedName>
        <fullName evidence="9">TRAP transporter small permease protein</fullName>
    </recommendedName>
</protein>
<comment type="similarity">
    <text evidence="8 9">Belongs to the TRAP transporter small permease family.</text>
</comment>
<evidence type="ECO:0000256" key="1">
    <source>
        <dbReference type="ARBA" id="ARBA00004429"/>
    </source>
</evidence>
<keyword evidence="7 9" id="KW-0472">Membrane</keyword>
<comment type="caution">
    <text evidence="11">The sequence shown here is derived from an EMBL/GenBank/DDBJ whole genome shotgun (WGS) entry which is preliminary data.</text>
</comment>
<dbReference type="PANTHER" id="PTHR35011:SF11">
    <property type="entry name" value="TRAP TRANSPORTER SMALL PERMEASE PROTEIN"/>
    <property type="match status" value="1"/>
</dbReference>
<comment type="subcellular location">
    <subcellularLocation>
        <location evidence="1 9">Cell inner membrane</location>
        <topology evidence="1 9">Multi-pass membrane protein</topology>
    </subcellularLocation>
</comment>
<dbReference type="Pfam" id="PF04290">
    <property type="entry name" value="DctQ"/>
    <property type="match status" value="1"/>
</dbReference>
<gene>
    <name evidence="11" type="ORF">GCM10007939_24630</name>
</gene>
<evidence type="ECO:0000256" key="2">
    <source>
        <dbReference type="ARBA" id="ARBA00022448"/>
    </source>
</evidence>
<feature type="domain" description="Tripartite ATP-independent periplasmic transporters DctQ component" evidence="10">
    <location>
        <begin position="38"/>
        <end position="165"/>
    </location>
</feature>
<feature type="transmembrane region" description="Helical" evidence="9">
    <location>
        <begin position="30"/>
        <end position="49"/>
    </location>
</feature>
<reference evidence="12" key="1">
    <citation type="journal article" date="2019" name="Int. J. Syst. Evol. Microbiol.">
        <title>The Global Catalogue of Microorganisms (GCM) 10K type strain sequencing project: providing services to taxonomists for standard genome sequencing and annotation.</title>
        <authorList>
            <consortium name="The Broad Institute Genomics Platform"/>
            <consortium name="The Broad Institute Genome Sequencing Center for Infectious Disease"/>
            <person name="Wu L."/>
            <person name="Ma J."/>
        </authorList>
    </citation>
    <scope>NUCLEOTIDE SEQUENCE [LARGE SCALE GENOMIC DNA]</scope>
    <source>
        <strain evidence="12">NBRC 110140</strain>
    </source>
</reference>
<sequence length="183" mass="20843">MGVDNIKSLIDELEEVSDDISDVRWMDIPVLGVFSVLFFIVALQFFTRYVLNDSLGWTEEIARYLLILLGFIGGITCVRKGKHIYLEFIFGYLPRQIIKPIVVLTEVLVTYFWGYCGWLAIELAQKSRSNMVSIDLPKAYVYYIVSAGCFFMALFAALKFLEAVRKPSDQVAREKAEAQSEGI</sequence>
<keyword evidence="4 9" id="KW-0997">Cell inner membrane</keyword>
<keyword evidence="3" id="KW-1003">Cell membrane</keyword>
<dbReference type="EMBL" id="BSNN01000008">
    <property type="protein sequence ID" value="GLQ36179.1"/>
    <property type="molecule type" value="Genomic_DNA"/>
</dbReference>
<keyword evidence="2 9" id="KW-0813">Transport</keyword>
<accession>A0ABQ5VY99</accession>
<name>A0ABQ5VY99_9RHOB</name>
<proteinExistence type="inferred from homology"/>
<feature type="transmembrane region" description="Helical" evidence="9">
    <location>
        <begin position="141"/>
        <end position="161"/>
    </location>
</feature>
<dbReference type="RefSeq" id="WP_284379770.1">
    <property type="nucleotide sequence ID" value="NZ_BSNN01000008.1"/>
</dbReference>
<evidence type="ECO:0000256" key="6">
    <source>
        <dbReference type="ARBA" id="ARBA00022989"/>
    </source>
</evidence>
<evidence type="ECO:0000259" key="10">
    <source>
        <dbReference type="Pfam" id="PF04290"/>
    </source>
</evidence>